<feature type="active site" evidence="4">
    <location>
        <position position="253"/>
    </location>
</feature>
<protein>
    <submittedName>
        <fullName evidence="7">Benzaldehyde dehydrogenase</fullName>
    </submittedName>
</protein>
<dbReference type="Gene3D" id="3.40.605.10">
    <property type="entry name" value="Aldehyde Dehydrogenase, Chain A, domain 1"/>
    <property type="match status" value="1"/>
</dbReference>
<evidence type="ECO:0000256" key="4">
    <source>
        <dbReference type="PROSITE-ProRule" id="PRU10007"/>
    </source>
</evidence>
<dbReference type="GO" id="GO:0016620">
    <property type="term" value="F:oxidoreductase activity, acting on the aldehyde or oxo group of donors, NAD or NADP as acceptor"/>
    <property type="evidence" value="ECO:0007669"/>
    <property type="project" value="InterPro"/>
</dbReference>
<dbReference type="FunFam" id="3.40.605.10:FF:000007">
    <property type="entry name" value="NAD/NADP-dependent betaine aldehyde dehydrogenase"/>
    <property type="match status" value="1"/>
</dbReference>
<dbReference type="AlphaFoldDB" id="C0Z467"/>
<gene>
    <name evidence="7" type="primary">ken6</name>
</gene>
<name>C0Z467_STRVN</name>
<feature type="domain" description="Aldehyde dehydrogenase" evidence="6">
    <location>
        <begin position="19"/>
        <end position="474"/>
    </location>
</feature>
<dbReference type="PROSITE" id="PS00687">
    <property type="entry name" value="ALDEHYDE_DEHYDR_GLU"/>
    <property type="match status" value="1"/>
</dbReference>
<organism evidence="7">
    <name type="scientific">Streptomyces violaceoruber</name>
    <dbReference type="NCBI Taxonomy" id="1935"/>
    <lineage>
        <taxon>Bacteria</taxon>
        <taxon>Bacillati</taxon>
        <taxon>Actinomycetota</taxon>
        <taxon>Actinomycetes</taxon>
        <taxon>Kitasatosporales</taxon>
        <taxon>Streptomycetaceae</taxon>
        <taxon>Streptomyces</taxon>
        <taxon>Streptomyces violaceoruber group</taxon>
    </lineage>
</organism>
<dbReference type="EMBL" id="AM992894">
    <property type="protein sequence ID" value="CAQ52616.1"/>
    <property type="molecule type" value="Genomic_DNA"/>
</dbReference>
<dbReference type="InterPro" id="IPR016162">
    <property type="entry name" value="Ald_DH_N"/>
</dbReference>
<evidence type="ECO:0000256" key="3">
    <source>
        <dbReference type="ARBA" id="ARBA00023027"/>
    </source>
</evidence>
<dbReference type="Pfam" id="PF00171">
    <property type="entry name" value="Aldedh"/>
    <property type="match status" value="1"/>
</dbReference>
<dbReference type="InterPro" id="IPR016161">
    <property type="entry name" value="Ald_DH/histidinol_DH"/>
</dbReference>
<dbReference type="InterPro" id="IPR015590">
    <property type="entry name" value="Aldehyde_DH_dom"/>
</dbReference>
<sequence length="489" mass="50726">MTRLVDTAAAHGKVFGGGWYAPSGGVLEVVEPATGQRLAVTGRAGAADVRAAVRAAAEAQPAWAGTAPADRARVLRRAARLLEEATEDVVAWLVREGGAVRAKARAEAGSVVDELWAAAALPVRPYGQLLPDGPDRHSVARRVPLGVVGVISPWNFPLLLGMRAVAPALALGNAVVLKPDPRTPVSGGHVVAALFERAGLPAGVLHVLPGDAEPGRALVTDADVAMIAFTGSSAVGRAVGEAAGRGLKRMSLELGGNNAYVVLDDADLEAAASSGAWASFFHQGQVCMTAGRHIVLASVADEYVDRLAAHAEKLTVGDPWTQDVHLGPLIDEAQLARVRSIVGESVAAGARIRCGGDADGLFHRPTVLTGVRADMPAFTEEIFGPVAPVIVVADEEEAVAVANRTAYGLSAAVQTGSAERGLALAGRLRTGIVHVNDQTVDDNAHVPFGGRGLSGNGSRHGAEQSWDEFTQWQWLTVRSGALPAPWDRP</sequence>
<evidence type="ECO:0000259" key="6">
    <source>
        <dbReference type="Pfam" id="PF00171"/>
    </source>
</evidence>
<evidence type="ECO:0000256" key="1">
    <source>
        <dbReference type="ARBA" id="ARBA00009986"/>
    </source>
</evidence>
<dbReference type="InterPro" id="IPR029510">
    <property type="entry name" value="Ald_DH_CS_GLU"/>
</dbReference>
<evidence type="ECO:0000313" key="7">
    <source>
        <dbReference type="EMBL" id="CAQ52616.1"/>
    </source>
</evidence>
<evidence type="ECO:0000256" key="5">
    <source>
        <dbReference type="RuleBase" id="RU003345"/>
    </source>
</evidence>
<keyword evidence="2 5" id="KW-0560">Oxidoreductase</keyword>
<dbReference type="InterPro" id="IPR016163">
    <property type="entry name" value="Ald_DH_C"/>
</dbReference>
<comment type="similarity">
    <text evidence="1 5">Belongs to the aldehyde dehydrogenase family.</text>
</comment>
<proteinExistence type="inferred from homology"/>
<dbReference type="PANTHER" id="PTHR42986">
    <property type="entry name" value="BENZALDEHYDE DEHYDROGENASE YFMT"/>
    <property type="match status" value="1"/>
</dbReference>
<evidence type="ECO:0000256" key="2">
    <source>
        <dbReference type="ARBA" id="ARBA00023002"/>
    </source>
</evidence>
<reference evidence="7" key="1">
    <citation type="submission" date="2008-05" db="EMBL/GenBank/DDBJ databases">
        <title>A type I/type III polyketide synthase hybrid biosynthetic pathway for the structurally unique ansa compound kendomycin.</title>
        <authorList>
            <person name="Wenzel S.C."/>
            <person name="Bode H.B."/>
            <person name="Kochems I."/>
            <person name="Mueller R."/>
        </authorList>
    </citation>
    <scope>NUCLEOTIDE SEQUENCE</scope>
    <source>
        <strain evidence="7">3844-33C</strain>
    </source>
</reference>
<keyword evidence="3" id="KW-0520">NAD</keyword>
<dbReference type="SUPFAM" id="SSF53720">
    <property type="entry name" value="ALDH-like"/>
    <property type="match status" value="1"/>
</dbReference>
<dbReference type="Gene3D" id="3.40.309.10">
    <property type="entry name" value="Aldehyde Dehydrogenase, Chain A, domain 2"/>
    <property type="match status" value="1"/>
</dbReference>
<dbReference type="PANTHER" id="PTHR42986:SF1">
    <property type="entry name" value="BENZALDEHYDE DEHYDROGENASE YFMT"/>
    <property type="match status" value="1"/>
</dbReference>
<accession>C0Z467</accession>